<keyword evidence="2" id="KW-1185">Reference proteome</keyword>
<accession>A0A8C9BJQ6</accession>
<organism evidence="1 2">
    <name type="scientific">Phocoena sinus</name>
    <name type="common">Vaquita</name>
    <dbReference type="NCBI Taxonomy" id="42100"/>
    <lineage>
        <taxon>Eukaryota</taxon>
        <taxon>Metazoa</taxon>
        <taxon>Chordata</taxon>
        <taxon>Craniata</taxon>
        <taxon>Vertebrata</taxon>
        <taxon>Euteleostomi</taxon>
        <taxon>Mammalia</taxon>
        <taxon>Eutheria</taxon>
        <taxon>Laurasiatheria</taxon>
        <taxon>Artiodactyla</taxon>
        <taxon>Whippomorpha</taxon>
        <taxon>Cetacea</taxon>
        <taxon>Odontoceti</taxon>
        <taxon>Phocoenidae</taxon>
        <taxon>Phocoena</taxon>
    </lineage>
</organism>
<reference evidence="1" key="3">
    <citation type="submission" date="2025-09" db="UniProtKB">
        <authorList>
            <consortium name="Ensembl"/>
        </authorList>
    </citation>
    <scope>IDENTIFICATION</scope>
</reference>
<name>A0A8C9BJQ6_PHOSS</name>
<reference evidence="1" key="1">
    <citation type="submission" date="2019-08" db="EMBL/GenBank/DDBJ databases">
        <title>Phocoena sinus (Vaquita) genome, mPhoSin1, primary haplotype.</title>
        <authorList>
            <person name="Morin P."/>
            <person name="Mountcastle J."/>
            <person name="Fungtammasan C."/>
            <person name="Rhie A."/>
            <person name="Rojas-Bracho L."/>
            <person name="Smith C.R."/>
            <person name="Taylor B.L."/>
            <person name="Gulland F.M.D."/>
            <person name="Musser W."/>
            <person name="Houck M."/>
            <person name="Haase B."/>
            <person name="Paez S."/>
            <person name="Howe K."/>
            <person name="Torrance J."/>
            <person name="Formenti G."/>
            <person name="Phillippy A."/>
            <person name="Ryder O."/>
            <person name="Jarvis E.D."/>
            <person name="Fedrigo O."/>
        </authorList>
    </citation>
    <scope>NUCLEOTIDE SEQUENCE [LARGE SCALE GENOMIC DNA]</scope>
</reference>
<dbReference type="GeneTree" id="ENSGT00940000155854"/>
<sequence length="219" mass="23756">MNSLLVNELCCLFCCPSCPGLITAKLAFLPPGPTYSLVPEPEPRLGGPGPPLWEPWLAAPGALEAPPAGARQLLYSQHKLDTIEVLATKSSWGNHVSCMYMCCMPSASFCIGLGMRINCNISSNYFGYRVSLGKPLEKNLYADSGLAVPSSTGTTSSARWPPWTWPCATTAPWWCFTSRLPRACALSSTTPRRPTAVTRSPAPRRCPKTLCVFIPVLTY</sequence>
<dbReference type="AlphaFoldDB" id="A0A8C9BJQ6"/>
<evidence type="ECO:0000313" key="2">
    <source>
        <dbReference type="Proteomes" id="UP000694554"/>
    </source>
</evidence>
<protein>
    <submittedName>
        <fullName evidence="1">Uncharacterized protein</fullName>
    </submittedName>
</protein>
<proteinExistence type="predicted"/>
<dbReference type="Proteomes" id="UP000694554">
    <property type="component" value="Chromosome 3"/>
</dbReference>
<reference evidence="1" key="2">
    <citation type="submission" date="2025-08" db="UniProtKB">
        <authorList>
            <consortium name="Ensembl"/>
        </authorList>
    </citation>
    <scope>IDENTIFICATION</scope>
</reference>
<evidence type="ECO:0000313" key="1">
    <source>
        <dbReference type="Ensembl" id="ENSPSNP00000011208.1"/>
    </source>
</evidence>
<dbReference type="Ensembl" id="ENSPSNT00000012690.1">
    <property type="protein sequence ID" value="ENSPSNP00000011208.1"/>
    <property type="gene ID" value="ENSPSNG00000008306.1"/>
</dbReference>